<evidence type="ECO:0000313" key="1">
    <source>
        <dbReference type="EMBL" id="MDQ0391373.1"/>
    </source>
</evidence>
<comment type="caution">
    <text evidence="1">The sequence shown here is derived from an EMBL/GenBank/DDBJ whole genome shotgun (WGS) entry which is preliminary data.</text>
</comment>
<accession>A0ABU0F9T1</accession>
<evidence type="ECO:0000313" key="2">
    <source>
        <dbReference type="Proteomes" id="UP001237448"/>
    </source>
</evidence>
<dbReference type="EMBL" id="JAUSVK010000001">
    <property type="protein sequence ID" value="MDQ0391373.1"/>
    <property type="molecule type" value="Genomic_DNA"/>
</dbReference>
<proteinExistence type="predicted"/>
<dbReference type="RefSeq" id="WP_307423578.1">
    <property type="nucleotide sequence ID" value="NZ_JAUSVK010000001.1"/>
</dbReference>
<reference evidence="1 2" key="1">
    <citation type="submission" date="2023-07" db="EMBL/GenBank/DDBJ databases">
        <title>Genomic Encyclopedia of Type Strains, Phase IV (KMG-IV): sequencing the most valuable type-strain genomes for metagenomic binning, comparative biology and taxonomic classification.</title>
        <authorList>
            <person name="Goeker M."/>
        </authorList>
    </citation>
    <scope>NUCLEOTIDE SEQUENCE [LARGE SCALE GENOMIC DNA]</scope>
    <source>
        <strain evidence="1 2">DSM 5896</strain>
    </source>
</reference>
<protein>
    <submittedName>
        <fullName evidence="1">Uncharacterized protein</fullName>
    </submittedName>
</protein>
<sequence>MFEESAYRIVDIFWTRNVPAGEPVLTAAIELLFDGSGCPDADFRAGLAHAVVKGWIEENASTISLTQAGYQQF</sequence>
<gene>
    <name evidence="1" type="ORF">J3R73_001165</name>
</gene>
<organism evidence="1 2">
    <name type="scientific">Labrys monachus</name>
    <dbReference type="NCBI Taxonomy" id="217067"/>
    <lineage>
        <taxon>Bacteria</taxon>
        <taxon>Pseudomonadati</taxon>
        <taxon>Pseudomonadota</taxon>
        <taxon>Alphaproteobacteria</taxon>
        <taxon>Hyphomicrobiales</taxon>
        <taxon>Xanthobacteraceae</taxon>
        <taxon>Labrys</taxon>
    </lineage>
</organism>
<dbReference type="Proteomes" id="UP001237448">
    <property type="component" value="Unassembled WGS sequence"/>
</dbReference>
<keyword evidence="2" id="KW-1185">Reference proteome</keyword>
<name>A0ABU0F9T1_9HYPH</name>